<keyword evidence="3" id="KW-1185">Reference proteome</keyword>
<dbReference type="RefSeq" id="WP_111596390.1">
    <property type="nucleotide sequence ID" value="NZ_QLLL01000002.1"/>
</dbReference>
<dbReference type="InterPro" id="IPR050168">
    <property type="entry name" value="AAA_ATPase_domain"/>
</dbReference>
<dbReference type="PANTHER" id="PTHR23077:SF198">
    <property type="entry name" value="ATP-DEPENDENT ZINC METALLOPROTEASE FTSH"/>
    <property type="match status" value="1"/>
</dbReference>
<protein>
    <submittedName>
        <fullName evidence="2">ATPase family protein associated with various cellular activities (AAA)</fullName>
    </submittedName>
</protein>
<dbReference type="InterPro" id="IPR003593">
    <property type="entry name" value="AAA+_ATPase"/>
</dbReference>
<dbReference type="GO" id="GO:0016887">
    <property type="term" value="F:ATP hydrolysis activity"/>
    <property type="evidence" value="ECO:0007669"/>
    <property type="project" value="InterPro"/>
</dbReference>
<accession>A0A327QWY2</accession>
<dbReference type="PANTHER" id="PTHR23077">
    <property type="entry name" value="AAA-FAMILY ATPASE"/>
    <property type="match status" value="1"/>
</dbReference>
<dbReference type="EMBL" id="QLLL01000002">
    <property type="protein sequence ID" value="RAJ08224.1"/>
    <property type="molecule type" value="Genomic_DNA"/>
</dbReference>
<organism evidence="2 3">
    <name type="scientific">Chitinophaga skermanii</name>
    <dbReference type="NCBI Taxonomy" id="331697"/>
    <lineage>
        <taxon>Bacteria</taxon>
        <taxon>Pseudomonadati</taxon>
        <taxon>Bacteroidota</taxon>
        <taxon>Chitinophagia</taxon>
        <taxon>Chitinophagales</taxon>
        <taxon>Chitinophagaceae</taxon>
        <taxon>Chitinophaga</taxon>
    </lineage>
</organism>
<dbReference type="SMART" id="SM00382">
    <property type="entry name" value="AAA"/>
    <property type="match status" value="1"/>
</dbReference>
<dbReference type="CDD" id="cd19481">
    <property type="entry name" value="RecA-like_protease"/>
    <property type="match status" value="1"/>
</dbReference>
<evidence type="ECO:0000313" key="3">
    <source>
        <dbReference type="Proteomes" id="UP000249547"/>
    </source>
</evidence>
<evidence type="ECO:0000313" key="2">
    <source>
        <dbReference type="EMBL" id="RAJ08224.1"/>
    </source>
</evidence>
<name>A0A327QWY2_9BACT</name>
<dbReference type="Proteomes" id="UP000249547">
    <property type="component" value="Unassembled WGS sequence"/>
</dbReference>
<gene>
    <name evidence="2" type="ORF">LX64_00871</name>
</gene>
<evidence type="ECO:0000259" key="1">
    <source>
        <dbReference type="SMART" id="SM00382"/>
    </source>
</evidence>
<sequence>MHVLDVIINEKEKVNWSDISLDPANKQVLDQLMKEFRYIDELKKYNLPVDNKIMLHGSSGCGKTTTAKAIASTLDKNLYILNLSTIVSSKIGETANNLKMVFDKVARDHAVLFLDEFDHIGKTRGEDDRDVGEMRRLVNTLIQLIDYFPPKALLVAATNHLEMIDHALVRRFQLRLQYNLPSVHELNAYYDKLLTAFPPHLQEVERLYGISYAEAKDHLYTSIKSILINDLESKAVIANV</sequence>
<proteinExistence type="predicted"/>
<dbReference type="Gene3D" id="3.40.50.300">
    <property type="entry name" value="P-loop containing nucleotide triphosphate hydrolases"/>
    <property type="match status" value="1"/>
</dbReference>
<dbReference type="GO" id="GO:0005524">
    <property type="term" value="F:ATP binding"/>
    <property type="evidence" value="ECO:0007669"/>
    <property type="project" value="InterPro"/>
</dbReference>
<dbReference type="Pfam" id="PF00004">
    <property type="entry name" value="AAA"/>
    <property type="match status" value="1"/>
</dbReference>
<dbReference type="SUPFAM" id="SSF52540">
    <property type="entry name" value="P-loop containing nucleoside triphosphate hydrolases"/>
    <property type="match status" value="1"/>
</dbReference>
<dbReference type="AlphaFoldDB" id="A0A327QWY2"/>
<reference evidence="2 3" key="1">
    <citation type="submission" date="2018-06" db="EMBL/GenBank/DDBJ databases">
        <title>Genomic Encyclopedia of Archaeal and Bacterial Type Strains, Phase II (KMG-II): from individual species to whole genera.</title>
        <authorList>
            <person name="Goeker M."/>
        </authorList>
    </citation>
    <scope>NUCLEOTIDE SEQUENCE [LARGE SCALE GENOMIC DNA]</scope>
    <source>
        <strain evidence="2 3">DSM 23857</strain>
    </source>
</reference>
<dbReference type="InterPro" id="IPR027417">
    <property type="entry name" value="P-loop_NTPase"/>
</dbReference>
<dbReference type="OrthoDB" id="7438987at2"/>
<comment type="caution">
    <text evidence="2">The sequence shown here is derived from an EMBL/GenBank/DDBJ whole genome shotgun (WGS) entry which is preliminary data.</text>
</comment>
<feature type="domain" description="AAA+ ATPase" evidence="1">
    <location>
        <begin position="49"/>
        <end position="182"/>
    </location>
</feature>
<dbReference type="InterPro" id="IPR003959">
    <property type="entry name" value="ATPase_AAA_core"/>
</dbReference>